<proteinExistence type="predicted"/>
<evidence type="ECO:0000313" key="7">
    <source>
        <dbReference type="Proteomes" id="UP000605970"/>
    </source>
</evidence>
<evidence type="ECO:0000256" key="4">
    <source>
        <dbReference type="ARBA" id="ARBA00022723"/>
    </source>
</evidence>
<dbReference type="GO" id="GO:0005344">
    <property type="term" value="F:oxygen carrier activity"/>
    <property type="evidence" value="ECO:0007669"/>
    <property type="project" value="UniProtKB-KW"/>
</dbReference>
<organism evidence="6 7">
    <name type="scientific">Meloidogyne graminicola</name>
    <dbReference type="NCBI Taxonomy" id="189291"/>
    <lineage>
        <taxon>Eukaryota</taxon>
        <taxon>Metazoa</taxon>
        <taxon>Ecdysozoa</taxon>
        <taxon>Nematoda</taxon>
        <taxon>Chromadorea</taxon>
        <taxon>Rhabditida</taxon>
        <taxon>Tylenchina</taxon>
        <taxon>Tylenchomorpha</taxon>
        <taxon>Tylenchoidea</taxon>
        <taxon>Meloidogynidae</taxon>
        <taxon>Meloidogyninae</taxon>
        <taxon>Meloidogyne</taxon>
    </lineage>
</organism>
<keyword evidence="1" id="KW-0813">Transport</keyword>
<dbReference type="SUPFAM" id="SSF46458">
    <property type="entry name" value="Globin-like"/>
    <property type="match status" value="1"/>
</dbReference>
<dbReference type="InterPro" id="IPR012292">
    <property type="entry name" value="Globin/Proto"/>
</dbReference>
<dbReference type="EMBL" id="JABEBT010000153">
    <property type="protein sequence ID" value="KAF7627322.1"/>
    <property type="molecule type" value="Genomic_DNA"/>
</dbReference>
<dbReference type="PANTHER" id="PTHR46458:SF1">
    <property type="entry name" value="GEO09476P1"/>
    <property type="match status" value="1"/>
</dbReference>
<accession>A0A8S9ZBS3</accession>
<dbReference type="OrthoDB" id="5837818at2759"/>
<dbReference type="GO" id="GO:0020037">
    <property type="term" value="F:heme binding"/>
    <property type="evidence" value="ECO:0007669"/>
    <property type="project" value="InterPro"/>
</dbReference>
<keyword evidence="2" id="KW-0349">Heme</keyword>
<evidence type="ECO:0008006" key="8">
    <source>
        <dbReference type="Google" id="ProtNLM"/>
    </source>
</evidence>
<protein>
    <recommendedName>
        <fullName evidence="8">GLOBIN domain-containing protein</fullName>
    </recommendedName>
</protein>
<comment type="caution">
    <text evidence="6">The sequence shown here is derived from an EMBL/GenBank/DDBJ whole genome shotgun (WGS) entry which is preliminary data.</text>
</comment>
<keyword evidence="4" id="KW-0479">Metal-binding</keyword>
<dbReference type="InterPro" id="IPR009050">
    <property type="entry name" value="Globin-like_sf"/>
</dbReference>
<gene>
    <name evidence="6" type="ORF">Mgra_00009390</name>
</gene>
<evidence type="ECO:0000256" key="3">
    <source>
        <dbReference type="ARBA" id="ARBA00022621"/>
    </source>
</evidence>
<dbReference type="InterPro" id="IPR050532">
    <property type="entry name" value="Globin-like_OT"/>
</dbReference>
<dbReference type="InterPro" id="IPR044399">
    <property type="entry name" value="Mb-like_M"/>
</dbReference>
<evidence type="ECO:0000256" key="1">
    <source>
        <dbReference type="ARBA" id="ARBA00022448"/>
    </source>
</evidence>
<evidence type="ECO:0000256" key="2">
    <source>
        <dbReference type="ARBA" id="ARBA00022617"/>
    </source>
</evidence>
<keyword evidence="3" id="KW-0561">Oxygen transport</keyword>
<dbReference type="GO" id="GO:0046872">
    <property type="term" value="F:metal ion binding"/>
    <property type="evidence" value="ECO:0007669"/>
    <property type="project" value="UniProtKB-KW"/>
</dbReference>
<dbReference type="PANTHER" id="PTHR46458">
    <property type="entry name" value="BLR2807 PROTEIN"/>
    <property type="match status" value="1"/>
</dbReference>
<evidence type="ECO:0000256" key="5">
    <source>
        <dbReference type="ARBA" id="ARBA00023004"/>
    </source>
</evidence>
<evidence type="ECO:0000313" key="6">
    <source>
        <dbReference type="EMBL" id="KAF7627322.1"/>
    </source>
</evidence>
<keyword evidence="5" id="KW-0408">Iron</keyword>
<dbReference type="GO" id="GO:0019825">
    <property type="term" value="F:oxygen binding"/>
    <property type="evidence" value="ECO:0007669"/>
    <property type="project" value="InterPro"/>
</dbReference>
<reference evidence="6" key="1">
    <citation type="journal article" date="2020" name="Ecol. Evol.">
        <title>Genome structure and content of the rice root-knot nematode (Meloidogyne graminicola).</title>
        <authorList>
            <person name="Phan N.T."/>
            <person name="Danchin E.G.J."/>
            <person name="Klopp C."/>
            <person name="Perfus-Barbeoch L."/>
            <person name="Kozlowski D.K."/>
            <person name="Koutsovoulos G.D."/>
            <person name="Lopez-Roques C."/>
            <person name="Bouchez O."/>
            <person name="Zahm M."/>
            <person name="Besnard G."/>
            <person name="Bellafiore S."/>
        </authorList>
    </citation>
    <scope>NUCLEOTIDE SEQUENCE</scope>
    <source>
        <strain evidence="6">VN-18</strain>
    </source>
</reference>
<dbReference type="Proteomes" id="UP000605970">
    <property type="component" value="Unassembled WGS sequence"/>
</dbReference>
<dbReference type="Gene3D" id="1.10.490.10">
    <property type="entry name" value="Globins"/>
    <property type="match status" value="1"/>
</dbReference>
<name>A0A8S9ZBS3_9BILA</name>
<dbReference type="AlphaFoldDB" id="A0A8S9ZBS3"/>
<dbReference type="CDD" id="cd01040">
    <property type="entry name" value="Mb-like"/>
    <property type="match status" value="1"/>
</dbReference>
<sequence>MNSYIIHSTLNVNFEFNNNNKQQKHQHLIVSPETNEKNKSLNIFNNNIQTNGNSTKLDSSLQSQQFLSAPRPLRRCRSSSPSTNPTLYRTINGNLQILNFEQQILIRKSWSRIQKSTFGNIIFEKMIEKCPSIERLFNPLDPLAITRHERYFTELIQWAVDGMAEPDKLLSSWLEIVGREHNQFKIKRLHWDYMGEALTESICQSTTIIGKQRRETIHAWRLLLSFLADRLGGSSSSSPINLIQEGGNGFNRIHLLQLVADGPRQYQTEEKDLKII</sequence>
<keyword evidence="7" id="KW-1185">Reference proteome</keyword>